<name>A0ABU5QCE4_9BACT</name>
<organism evidence="15 16">
    <name type="scientific">Arcicella rigui</name>
    <dbReference type="NCBI Taxonomy" id="797020"/>
    <lineage>
        <taxon>Bacteria</taxon>
        <taxon>Pseudomonadati</taxon>
        <taxon>Bacteroidota</taxon>
        <taxon>Cytophagia</taxon>
        <taxon>Cytophagales</taxon>
        <taxon>Flectobacillaceae</taxon>
        <taxon>Arcicella</taxon>
    </lineage>
</organism>
<dbReference type="InterPro" id="IPR059000">
    <property type="entry name" value="ATPase_P-type_domA"/>
</dbReference>
<feature type="transmembrane region" description="Helical" evidence="13">
    <location>
        <begin position="178"/>
        <end position="198"/>
    </location>
</feature>
<feature type="transmembrane region" description="Helical" evidence="13">
    <location>
        <begin position="244"/>
        <end position="263"/>
    </location>
</feature>
<dbReference type="PANTHER" id="PTHR43520">
    <property type="entry name" value="ATP7, ISOFORM B"/>
    <property type="match status" value="1"/>
</dbReference>
<comment type="similarity">
    <text evidence="2">Belongs to the cation transport ATPase (P-type) (TC 3.A.3) family. Type IB subfamily.</text>
</comment>
<sequence length="805" mass="90667">MIATETTQLCFHCGNECPDDHIHLEEKYFCCDGCKTVYQILDQNNLCNYYDLDKNAGNTPQIARFDFLDNPEIAKSLLDFQNENISKVTFYIPTIHCSSCLYLLENLYRLHKGIERSQVDFLKKQVAVTFRNAKSESADDESISLRQLAELLSSVGYEPLMSLNDVVKEKQKPTYRKLLTQLGLAGFCAGNIMLFSFPEYLGLQDNTYKLLFGYLNIVLATPVVFYSGSGYFESVYKSLRKGIVNIDFPILLSILVAYFRGIYEVVFNHGAGYFDSVTGLIFFLLIGKWFQEKTYHFLSFERDYKSYFPLAVTRLVHGKEESVSVSALKKGDKILIRNGELVPADSLLYRGDAQIDYSFVTGESALEEKKIGDFLYAGGRQVGGTIEMEVLKEVSQSYLTQLWNNDTFQKEQDSRIKSFSNLVGKYFTFGVLTLAFSVATYWYFQDSSKLLNAFSAILIIACPCTLSLSYPFALGNGLRILGKHHFYLKNGEVIETLANCDTVVFDKTGTLTTSEGSKAQFHGKRPLSLFEEMMVVSLAHNSSHPVSQKIKELSHDKHFLEIENFQEITGKGIEGNYHGHYLKLGASTFVHPDLEEEQAIFTASVAHLSIDGNYLGYFALPNHYRKGIDETILTLGKNYTIYLLSGDNQNERTQLENWFPNKENLHFECSPQDKLAFIKKLQSEGKKVVMIGDGLNDAGALKQAEVGIAVTDDTLNFTPMSDAIIAAEQLKQIPAFMKYSQFGLKLIRFSYVFSLMYNCIGLTFAIQGTLSPIVAAVLMPLNSITLVGIASIGMVWKGKRMFKSE</sequence>
<evidence type="ECO:0000256" key="4">
    <source>
        <dbReference type="ARBA" id="ARBA00022475"/>
    </source>
</evidence>
<evidence type="ECO:0000256" key="1">
    <source>
        <dbReference type="ARBA" id="ARBA00004651"/>
    </source>
</evidence>
<evidence type="ECO:0000256" key="8">
    <source>
        <dbReference type="ARBA" id="ARBA00022842"/>
    </source>
</evidence>
<dbReference type="InterPro" id="IPR036412">
    <property type="entry name" value="HAD-like_sf"/>
</dbReference>
<keyword evidence="6 13" id="KW-0812">Transmembrane</keyword>
<accession>A0ABU5QCE4</accession>
<evidence type="ECO:0000256" key="2">
    <source>
        <dbReference type="ARBA" id="ARBA00006024"/>
    </source>
</evidence>
<dbReference type="InterPro" id="IPR001757">
    <property type="entry name" value="P_typ_ATPase"/>
</dbReference>
<keyword evidence="10 13" id="KW-1133">Transmembrane helix</keyword>
<dbReference type="Gene3D" id="3.30.70.100">
    <property type="match status" value="1"/>
</dbReference>
<keyword evidence="5" id="KW-0597">Phosphoprotein</keyword>
<keyword evidence="11" id="KW-0406">Ion transport</keyword>
<evidence type="ECO:0000313" key="16">
    <source>
        <dbReference type="Proteomes" id="UP001302949"/>
    </source>
</evidence>
<evidence type="ECO:0000256" key="3">
    <source>
        <dbReference type="ARBA" id="ARBA00022448"/>
    </source>
</evidence>
<dbReference type="Gene3D" id="3.40.1110.10">
    <property type="entry name" value="Calcium-transporting ATPase, cytoplasmic domain N"/>
    <property type="match status" value="1"/>
</dbReference>
<comment type="caution">
    <text evidence="15">The sequence shown here is derived from an EMBL/GenBank/DDBJ whole genome shotgun (WGS) entry which is preliminary data.</text>
</comment>
<feature type="transmembrane region" description="Helical" evidence="13">
    <location>
        <begin position="746"/>
        <end position="767"/>
    </location>
</feature>
<dbReference type="InterPro" id="IPR018303">
    <property type="entry name" value="ATPase_P-typ_P_site"/>
</dbReference>
<dbReference type="PROSITE" id="PS50846">
    <property type="entry name" value="HMA_2"/>
    <property type="match status" value="1"/>
</dbReference>
<dbReference type="InterPro" id="IPR023298">
    <property type="entry name" value="ATPase_P-typ_TM_dom_sf"/>
</dbReference>
<keyword evidence="16" id="KW-1185">Reference proteome</keyword>
<evidence type="ECO:0000256" key="11">
    <source>
        <dbReference type="ARBA" id="ARBA00023065"/>
    </source>
</evidence>
<dbReference type="SUPFAM" id="SSF56784">
    <property type="entry name" value="HAD-like"/>
    <property type="match status" value="1"/>
</dbReference>
<evidence type="ECO:0000313" key="15">
    <source>
        <dbReference type="EMBL" id="MEA5140525.1"/>
    </source>
</evidence>
<dbReference type="PANTHER" id="PTHR43520:SF5">
    <property type="entry name" value="CATION-TRANSPORTING P-TYPE ATPASE-RELATED"/>
    <property type="match status" value="1"/>
</dbReference>
<feature type="transmembrane region" description="Helical" evidence="13">
    <location>
        <begin position="773"/>
        <end position="796"/>
    </location>
</feature>
<dbReference type="Proteomes" id="UP001302949">
    <property type="component" value="Unassembled WGS sequence"/>
</dbReference>
<evidence type="ECO:0000256" key="6">
    <source>
        <dbReference type="ARBA" id="ARBA00022692"/>
    </source>
</evidence>
<dbReference type="InterPro" id="IPR036163">
    <property type="entry name" value="HMA_dom_sf"/>
</dbReference>
<dbReference type="NCBIfam" id="TIGR01494">
    <property type="entry name" value="ATPase_P-type"/>
    <property type="match status" value="1"/>
</dbReference>
<evidence type="ECO:0000256" key="10">
    <source>
        <dbReference type="ARBA" id="ARBA00022989"/>
    </source>
</evidence>
<dbReference type="InterPro" id="IPR023214">
    <property type="entry name" value="HAD_sf"/>
</dbReference>
<keyword evidence="3" id="KW-0813">Transport</keyword>
<proteinExistence type="inferred from homology"/>
<dbReference type="EMBL" id="JAYFUM010000018">
    <property type="protein sequence ID" value="MEA5140525.1"/>
    <property type="molecule type" value="Genomic_DNA"/>
</dbReference>
<dbReference type="PROSITE" id="PS00154">
    <property type="entry name" value="ATPASE_E1_E2"/>
    <property type="match status" value="1"/>
</dbReference>
<keyword evidence="12 13" id="KW-0472">Membrane</keyword>
<evidence type="ECO:0000256" key="5">
    <source>
        <dbReference type="ARBA" id="ARBA00022553"/>
    </source>
</evidence>
<dbReference type="RefSeq" id="WP_323297680.1">
    <property type="nucleotide sequence ID" value="NZ_JAYFUM010000018.1"/>
</dbReference>
<dbReference type="SUPFAM" id="SSF55008">
    <property type="entry name" value="HMA, heavy metal-associated domain"/>
    <property type="match status" value="1"/>
</dbReference>
<keyword evidence="4" id="KW-1003">Cell membrane</keyword>
<feature type="transmembrane region" description="Helical" evidence="13">
    <location>
        <begin position="210"/>
        <end position="232"/>
    </location>
</feature>
<reference evidence="15 16" key="1">
    <citation type="submission" date="2023-12" db="EMBL/GenBank/DDBJ databases">
        <title>Novel species of the genus Arcicella isolated from rivers.</title>
        <authorList>
            <person name="Lu H."/>
        </authorList>
    </citation>
    <scope>NUCLEOTIDE SEQUENCE [LARGE SCALE GENOMIC DNA]</scope>
    <source>
        <strain evidence="15 16">KCTC 23307</strain>
    </source>
</reference>
<evidence type="ECO:0000256" key="9">
    <source>
        <dbReference type="ARBA" id="ARBA00022967"/>
    </source>
</evidence>
<feature type="transmembrane region" description="Helical" evidence="13">
    <location>
        <begin position="269"/>
        <end position="290"/>
    </location>
</feature>
<evidence type="ECO:0000256" key="12">
    <source>
        <dbReference type="ARBA" id="ARBA00023136"/>
    </source>
</evidence>
<comment type="subcellular location">
    <subcellularLocation>
        <location evidence="1">Cell membrane</location>
        <topology evidence="1">Multi-pass membrane protein</topology>
    </subcellularLocation>
</comment>
<dbReference type="Pfam" id="PF00702">
    <property type="entry name" value="Hydrolase"/>
    <property type="match status" value="1"/>
</dbReference>
<keyword evidence="8" id="KW-0460">Magnesium</keyword>
<dbReference type="Pfam" id="PF12156">
    <property type="entry name" value="ATPase-cat_bd"/>
    <property type="match status" value="1"/>
</dbReference>
<evidence type="ECO:0000259" key="14">
    <source>
        <dbReference type="PROSITE" id="PS50846"/>
    </source>
</evidence>
<feature type="transmembrane region" description="Helical" evidence="13">
    <location>
        <begin position="426"/>
        <end position="444"/>
    </location>
</feature>
<protein>
    <submittedName>
        <fullName evidence="15">Heavy metal translocating P-type ATPase metal-binding domain-containing protein</fullName>
    </submittedName>
</protein>
<dbReference type="Gene3D" id="2.70.150.10">
    <property type="entry name" value="Calcium-transporting ATPase, cytoplasmic transduction domain A"/>
    <property type="match status" value="1"/>
</dbReference>
<feature type="transmembrane region" description="Helical" evidence="13">
    <location>
        <begin position="450"/>
        <end position="473"/>
    </location>
</feature>
<feature type="domain" description="HMA" evidence="14">
    <location>
        <begin position="86"/>
        <end position="160"/>
    </location>
</feature>
<dbReference type="SUPFAM" id="SSF81653">
    <property type="entry name" value="Calcium ATPase, transduction domain A"/>
    <property type="match status" value="1"/>
</dbReference>
<evidence type="ECO:0000256" key="7">
    <source>
        <dbReference type="ARBA" id="ARBA00022723"/>
    </source>
</evidence>
<dbReference type="InterPro" id="IPR021993">
    <property type="entry name" value="ATPase-cat-bd"/>
</dbReference>
<gene>
    <name evidence="15" type="ORF">VB248_15345</name>
</gene>
<dbReference type="Pfam" id="PF00122">
    <property type="entry name" value="E1-E2_ATPase"/>
    <property type="match status" value="1"/>
</dbReference>
<dbReference type="InterPro" id="IPR006121">
    <property type="entry name" value="HMA_dom"/>
</dbReference>
<evidence type="ECO:0000256" key="13">
    <source>
        <dbReference type="SAM" id="Phobius"/>
    </source>
</evidence>
<dbReference type="SUPFAM" id="SSF81665">
    <property type="entry name" value="Calcium ATPase, transmembrane domain M"/>
    <property type="match status" value="1"/>
</dbReference>
<keyword evidence="7" id="KW-0479">Metal-binding</keyword>
<dbReference type="InterPro" id="IPR023299">
    <property type="entry name" value="ATPase_P-typ_cyto_dom_N"/>
</dbReference>
<dbReference type="InterPro" id="IPR008250">
    <property type="entry name" value="ATPase_P-typ_transduc_dom_A_sf"/>
</dbReference>
<dbReference type="Gene3D" id="3.40.50.1000">
    <property type="entry name" value="HAD superfamily/HAD-like"/>
    <property type="match status" value="1"/>
</dbReference>
<dbReference type="PRINTS" id="PR00119">
    <property type="entry name" value="CATATPASE"/>
</dbReference>
<dbReference type="CDD" id="cd00371">
    <property type="entry name" value="HMA"/>
    <property type="match status" value="1"/>
</dbReference>
<keyword evidence="9" id="KW-1278">Translocase</keyword>